<comment type="caution">
    <text evidence="3">The sequence shown here is derived from an EMBL/GenBank/DDBJ whole genome shotgun (WGS) entry which is preliminary data.</text>
</comment>
<evidence type="ECO:0000313" key="3">
    <source>
        <dbReference type="EMBL" id="MBC8360268.1"/>
    </source>
</evidence>
<dbReference type="InterPro" id="IPR036380">
    <property type="entry name" value="Isochorismatase-like_sf"/>
</dbReference>
<dbReference type="AlphaFoldDB" id="A0A8J6NTA5"/>
<evidence type="ECO:0000256" key="1">
    <source>
        <dbReference type="ARBA" id="ARBA00022801"/>
    </source>
</evidence>
<dbReference type="Pfam" id="PF00857">
    <property type="entry name" value="Isochorismatase"/>
    <property type="match status" value="1"/>
</dbReference>
<dbReference type="EMBL" id="JACNJH010000079">
    <property type="protein sequence ID" value="MBC8360268.1"/>
    <property type="molecule type" value="Genomic_DNA"/>
</dbReference>
<feature type="domain" description="Isochorismatase-like" evidence="2">
    <location>
        <begin position="5"/>
        <end position="167"/>
    </location>
</feature>
<dbReference type="SUPFAM" id="SSF52499">
    <property type="entry name" value="Isochorismatase-like hydrolases"/>
    <property type="match status" value="1"/>
</dbReference>
<name>A0A8J6NTA5_9BACT</name>
<dbReference type="InterPro" id="IPR000868">
    <property type="entry name" value="Isochorismatase-like_dom"/>
</dbReference>
<protein>
    <submittedName>
        <fullName evidence="3">Cysteine hydrolase</fullName>
    </submittedName>
</protein>
<dbReference type="InterPro" id="IPR050272">
    <property type="entry name" value="Isochorismatase-like_hydrls"/>
</dbReference>
<accession>A0A8J6NTA5</accession>
<dbReference type="Proteomes" id="UP000603434">
    <property type="component" value="Unassembled WGS sequence"/>
</dbReference>
<dbReference type="Gene3D" id="3.40.50.850">
    <property type="entry name" value="Isochorismatase-like"/>
    <property type="match status" value="1"/>
</dbReference>
<organism evidence="3 4">
    <name type="scientific">Candidatus Desulfatibia profunda</name>
    <dbReference type="NCBI Taxonomy" id="2841695"/>
    <lineage>
        <taxon>Bacteria</taxon>
        <taxon>Pseudomonadati</taxon>
        <taxon>Thermodesulfobacteriota</taxon>
        <taxon>Desulfobacteria</taxon>
        <taxon>Desulfobacterales</taxon>
        <taxon>Desulfobacterales incertae sedis</taxon>
        <taxon>Candidatus Desulfatibia</taxon>
    </lineage>
</organism>
<proteinExistence type="predicted"/>
<sequence length="173" mass="19175">MAKKALIIVDMLNDFVDKNGVLYCGDSVPPIIPFIKQRLGAFRDRGDLVVYLKDSHDEDDKEFERFPKHSVAGSWGSEVIPELAPQPGEPVIPKKRFSGFYGTDLEKILENAGVEAVEVVGVCTSICVMDTVGGLANRDYKVTVPVQGVADFDPEMHRFSLKRMQKIYGADVI</sequence>
<keyword evidence="1 3" id="KW-0378">Hydrolase</keyword>
<gene>
    <name evidence="3" type="ORF">H8E23_02560</name>
</gene>
<dbReference type="CDD" id="cd00431">
    <property type="entry name" value="cysteine_hydrolases"/>
    <property type="match status" value="1"/>
</dbReference>
<dbReference type="PANTHER" id="PTHR43540:SF6">
    <property type="entry name" value="ISOCHORISMATASE-LIKE DOMAIN-CONTAINING PROTEIN"/>
    <property type="match status" value="1"/>
</dbReference>
<dbReference type="GO" id="GO:0016787">
    <property type="term" value="F:hydrolase activity"/>
    <property type="evidence" value="ECO:0007669"/>
    <property type="project" value="UniProtKB-KW"/>
</dbReference>
<evidence type="ECO:0000259" key="2">
    <source>
        <dbReference type="Pfam" id="PF00857"/>
    </source>
</evidence>
<reference evidence="3 4" key="1">
    <citation type="submission" date="2020-08" db="EMBL/GenBank/DDBJ databases">
        <title>Bridging the membrane lipid divide: bacteria of the FCB group superphylum have the potential to synthesize archaeal ether lipids.</title>
        <authorList>
            <person name="Villanueva L."/>
            <person name="Von Meijenfeldt F.A.B."/>
            <person name="Westbye A.B."/>
            <person name="Yadav S."/>
            <person name="Hopmans E.C."/>
            <person name="Dutilh B.E."/>
            <person name="Sinninghe Damste J.S."/>
        </authorList>
    </citation>
    <scope>NUCLEOTIDE SEQUENCE [LARGE SCALE GENOMIC DNA]</scope>
    <source>
        <strain evidence="3">NIOZ-UU30</strain>
    </source>
</reference>
<evidence type="ECO:0000313" key="4">
    <source>
        <dbReference type="Proteomes" id="UP000603434"/>
    </source>
</evidence>
<dbReference type="PANTHER" id="PTHR43540">
    <property type="entry name" value="PEROXYUREIDOACRYLATE/UREIDOACRYLATE AMIDOHYDROLASE-RELATED"/>
    <property type="match status" value="1"/>
</dbReference>